<dbReference type="InterPro" id="IPR036388">
    <property type="entry name" value="WH-like_DNA-bd_sf"/>
</dbReference>
<evidence type="ECO:0000256" key="2">
    <source>
        <dbReference type="ARBA" id="ARBA00023125"/>
    </source>
</evidence>
<feature type="domain" description="HTH marR-type" evidence="4">
    <location>
        <begin position="3"/>
        <end position="137"/>
    </location>
</feature>
<dbReference type="SMART" id="SM00347">
    <property type="entry name" value="HTH_MARR"/>
    <property type="match status" value="1"/>
</dbReference>
<proteinExistence type="predicted"/>
<dbReference type="InterPro" id="IPR000835">
    <property type="entry name" value="HTH_MarR-typ"/>
</dbReference>
<gene>
    <name evidence="5" type="ORF">CCE30_01870</name>
    <name evidence="6" type="ORF">J3E67_000543</name>
</gene>
<reference evidence="5 7" key="1">
    <citation type="submission" date="2017-05" db="EMBL/GenBank/DDBJ databases">
        <authorList>
            <person name="Oh N.-S."/>
        </authorList>
    </citation>
    <scope>NUCLEOTIDE SEQUENCE [LARGE SCALE GENOMIC DNA]</scope>
    <source>
        <strain evidence="5 7">4M13</strain>
    </source>
</reference>
<evidence type="ECO:0000259" key="4">
    <source>
        <dbReference type="PROSITE" id="PS50995"/>
    </source>
</evidence>
<dbReference type="InterPro" id="IPR039422">
    <property type="entry name" value="MarR/SlyA-like"/>
</dbReference>
<dbReference type="Pfam" id="PF12802">
    <property type="entry name" value="MarR_2"/>
    <property type="match status" value="1"/>
</dbReference>
<dbReference type="GO" id="GO:0003700">
    <property type="term" value="F:DNA-binding transcription factor activity"/>
    <property type="evidence" value="ECO:0007669"/>
    <property type="project" value="InterPro"/>
</dbReference>
<name>A0A1Y0E2M2_LACGS</name>
<dbReference type="AlphaFoldDB" id="A0A1Y0E2M2"/>
<keyword evidence="2" id="KW-0238">DNA-binding</keyword>
<dbReference type="PANTHER" id="PTHR33164">
    <property type="entry name" value="TRANSCRIPTIONAL REGULATOR, MARR FAMILY"/>
    <property type="match status" value="1"/>
</dbReference>
<dbReference type="GO" id="GO:0003677">
    <property type="term" value="F:DNA binding"/>
    <property type="evidence" value="ECO:0007669"/>
    <property type="project" value="UniProtKB-KW"/>
</dbReference>
<dbReference type="Proteomes" id="UP000195798">
    <property type="component" value="Chromosome"/>
</dbReference>
<dbReference type="RefSeq" id="WP_003649248.1">
    <property type="nucleotide sequence ID" value="NZ_CABHMU010000035.1"/>
</dbReference>
<keyword evidence="1" id="KW-0805">Transcription regulation</keyword>
<evidence type="ECO:0000313" key="6">
    <source>
        <dbReference type="EMBL" id="QTD66222.1"/>
    </source>
</evidence>
<dbReference type="Gene3D" id="1.10.10.10">
    <property type="entry name" value="Winged helix-like DNA-binding domain superfamily/Winged helix DNA-binding domain"/>
    <property type="match status" value="1"/>
</dbReference>
<accession>A0A1Y0E2M2</accession>
<dbReference type="EMBL" id="CP021427">
    <property type="protein sequence ID" value="ART97747.1"/>
    <property type="molecule type" value="Genomic_DNA"/>
</dbReference>
<reference evidence="6" key="2">
    <citation type="submission" date="2021-03" db="EMBL/GenBank/DDBJ databases">
        <title>Whole genome sequence of Lactobacillus gasseri HL75.</title>
        <authorList>
            <person name="Kim J.-M."/>
            <person name="Chung S.H."/>
            <person name="Kim J.-S."/>
        </authorList>
    </citation>
    <scope>NUCLEOTIDE SEQUENCE</scope>
    <source>
        <strain evidence="6">HL75</strain>
    </source>
</reference>
<sequence length="143" mass="16655">MRKRPLANLLYHIGKLENLLINQRLSSINLRMTHAHALRYIQKHPGCIQKEVAEYLFYQPASFTNVVKLLEKKQMIERRPDPKNGLKKQLFLLPAGKDVLDQVNQAFEEVNQLVGTVNSDTLTKLEEISNNLEKQVQRRHNDE</sequence>
<dbReference type="GO" id="GO:0006950">
    <property type="term" value="P:response to stress"/>
    <property type="evidence" value="ECO:0007669"/>
    <property type="project" value="TreeGrafter"/>
</dbReference>
<dbReference type="SUPFAM" id="SSF46785">
    <property type="entry name" value="Winged helix' DNA-binding domain"/>
    <property type="match status" value="1"/>
</dbReference>
<evidence type="ECO:0000256" key="3">
    <source>
        <dbReference type="ARBA" id="ARBA00023163"/>
    </source>
</evidence>
<evidence type="ECO:0000313" key="8">
    <source>
        <dbReference type="Proteomes" id="UP000663932"/>
    </source>
</evidence>
<dbReference type="PANTHER" id="PTHR33164:SF64">
    <property type="entry name" value="TRANSCRIPTIONAL REGULATOR SLYA"/>
    <property type="match status" value="1"/>
</dbReference>
<dbReference type="Proteomes" id="UP000663932">
    <property type="component" value="Chromosome"/>
</dbReference>
<evidence type="ECO:0000313" key="5">
    <source>
        <dbReference type="EMBL" id="ART97747.1"/>
    </source>
</evidence>
<dbReference type="EMBL" id="CP071801">
    <property type="protein sequence ID" value="QTD66222.1"/>
    <property type="molecule type" value="Genomic_DNA"/>
</dbReference>
<evidence type="ECO:0000256" key="1">
    <source>
        <dbReference type="ARBA" id="ARBA00023015"/>
    </source>
</evidence>
<keyword evidence="3" id="KW-0804">Transcription</keyword>
<dbReference type="OrthoDB" id="2309542at2"/>
<dbReference type="InterPro" id="IPR036390">
    <property type="entry name" value="WH_DNA-bd_sf"/>
</dbReference>
<organism evidence="6 8">
    <name type="scientific">Lactobacillus gasseri</name>
    <dbReference type="NCBI Taxonomy" id="1596"/>
    <lineage>
        <taxon>Bacteria</taxon>
        <taxon>Bacillati</taxon>
        <taxon>Bacillota</taxon>
        <taxon>Bacilli</taxon>
        <taxon>Lactobacillales</taxon>
        <taxon>Lactobacillaceae</taxon>
        <taxon>Lactobacillus</taxon>
    </lineage>
</organism>
<evidence type="ECO:0000313" key="7">
    <source>
        <dbReference type="Proteomes" id="UP000195798"/>
    </source>
</evidence>
<dbReference type="PROSITE" id="PS50995">
    <property type="entry name" value="HTH_MARR_2"/>
    <property type="match status" value="1"/>
</dbReference>
<protein>
    <submittedName>
        <fullName evidence="6">MarR family transcriptional regulator</fullName>
    </submittedName>
</protein>